<dbReference type="GO" id="GO:0006417">
    <property type="term" value="P:regulation of translation"/>
    <property type="evidence" value="ECO:0007669"/>
    <property type="project" value="TreeGrafter"/>
</dbReference>
<keyword evidence="4" id="KW-1185">Reference proteome</keyword>
<dbReference type="AlphaFoldDB" id="A0A1G7Z1P9"/>
<evidence type="ECO:0000313" key="4">
    <source>
        <dbReference type="Proteomes" id="UP000182894"/>
    </source>
</evidence>
<evidence type="ECO:0000313" key="3">
    <source>
        <dbReference type="EMBL" id="SDH02100.1"/>
    </source>
</evidence>
<evidence type="ECO:0000259" key="2">
    <source>
        <dbReference type="Pfam" id="PF10099"/>
    </source>
</evidence>
<dbReference type="GO" id="GO:0016989">
    <property type="term" value="F:sigma factor antagonist activity"/>
    <property type="evidence" value="ECO:0007669"/>
    <property type="project" value="TreeGrafter"/>
</dbReference>
<evidence type="ECO:0000256" key="1">
    <source>
        <dbReference type="SAM" id="Phobius"/>
    </source>
</evidence>
<keyword evidence="1" id="KW-0812">Transmembrane</keyword>
<protein>
    <submittedName>
        <fullName evidence="3">Anti-sigma-K factor RskA</fullName>
    </submittedName>
</protein>
<keyword evidence="1" id="KW-1133">Transmembrane helix</keyword>
<sequence length="224" mass="24640">MNYRQPELRRALAADYAIGLMPSTARRRFETLLLDDPTLRAEVAQWQENLVGLTTSLEPQPVPGRVWQHILARIEPQRLHVPEKRPFWSWMRVTAVACTLVVAVIVGVIYNRDTPAFNATLVASNQQPALTVQAFDRYLNVEPVTVASVETGRSLELWAIPVDGVPVSLGVIPDNGKGRVELNESQRKLLGTQTTMAITLEPKGGSPSGKPTGPVLYKGQLASL</sequence>
<feature type="domain" description="Anti-sigma K factor RskA C-terminal" evidence="2">
    <location>
        <begin position="95"/>
        <end position="215"/>
    </location>
</feature>
<dbReference type="STRING" id="89065.SAMN05216605_104125"/>
<reference evidence="4" key="1">
    <citation type="submission" date="2016-10" db="EMBL/GenBank/DDBJ databases">
        <authorList>
            <person name="Varghese N."/>
            <person name="Submissions S."/>
        </authorList>
    </citation>
    <scope>NUCLEOTIDE SEQUENCE [LARGE SCALE GENOMIC DNA]</scope>
    <source>
        <strain evidence="4">ATCC 700689</strain>
    </source>
</reference>
<dbReference type="Proteomes" id="UP000182894">
    <property type="component" value="Unassembled WGS sequence"/>
</dbReference>
<keyword evidence="1" id="KW-0472">Membrane</keyword>
<feature type="transmembrane region" description="Helical" evidence="1">
    <location>
        <begin position="87"/>
        <end position="110"/>
    </location>
</feature>
<dbReference type="InterPro" id="IPR051474">
    <property type="entry name" value="Anti-sigma-K/W_factor"/>
</dbReference>
<organism evidence="3 4">
    <name type="scientific">Pseudomonas abietaniphila</name>
    <dbReference type="NCBI Taxonomy" id="89065"/>
    <lineage>
        <taxon>Bacteria</taxon>
        <taxon>Pseudomonadati</taxon>
        <taxon>Pseudomonadota</taxon>
        <taxon>Gammaproteobacteria</taxon>
        <taxon>Pseudomonadales</taxon>
        <taxon>Pseudomonadaceae</taxon>
        <taxon>Pseudomonas</taxon>
    </lineage>
</organism>
<dbReference type="PANTHER" id="PTHR37461">
    <property type="entry name" value="ANTI-SIGMA-K FACTOR RSKA"/>
    <property type="match status" value="1"/>
</dbReference>
<dbReference type="GO" id="GO:0005886">
    <property type="term" value="C:plasma membrane"/>
    <property type="evidence" value="ECO:0007669"/>
    <property type="project" value="InterPro"/>
</dbReference>
<proteinExistence type="predicted"/>
<dbReference type="PANTHER" id="PTHR37461:SF1">
    <property type="entry name" value="ANTI-SIGMA-K FACTOR RSKA"/>
    <property type="match status" value="1"/>
</dbReference>
<gene>
    <name evidence="3" type="ORF">SAMN05216605_104125</name>
</gene>
<dbReference type="RefSeq" id="WP_074752288.1">
    <property type="nucleotide sequence ID" value="NZ_FNCO01000004.1"/>
</dbReference>
<name>A0A1G7Z1P9_9PSED</name>
<accession>A0A1G7Z1P9</accession>
<dbReference type="Pfam" id="PF10099">
    <property type="entry name" value="RskA_C"/>
    <property type="match status" value="1"/>
</dbReference>
<dbReference type="EMBL" id="FNCO01000004">
    <property type="protein sequence ID" value="SDH02100.1"/>
    <property type="molecule type" value="Genomic_DNA"/>
</dbReference>
<dbReference type="OrthoDB" id="5298046at2"/>
<dbReference type="InterPro" id="IPR018764">
    <property type="entry name" value="RskA_C"/>
</dbReference>